<dbReference type="CDD" id="cd17321">
    <property type="entry name" value="MFS_MMR_MDR_like"/>
    <property type="match status" value="1"/>
</dbReference>
<keyword evidence="4 6" id="KW-1133">Transmembrane helix</keyword>
<evidence type="ECO:0000313" key="8">
    <source>
        <dbReference type="EMBL" id="NHQ86490.1"/>
    </source>
</evidence>
<feature type="transmembrane region" description="Helical" evidence="6">
    <location>
        <begin position="302"/>
        <end position="320"/>
    </location>
</feature>
<feature type="transmembrane region" description="Helical" evidence="6">
    <location>
        <begin position="408"/>
        <end position="430"/>
    </location>
</feature>
<dbReference type="InterPro" id="IPR011701">
    <property type="entry name" value="MFS"/>
</dbReference>
<feature type="domain" description="Major facilitator superfamily (MFS) profile" evidence="7">
    <location>
        <begin position="21"/>
        <end position="468"/>
    </location>
</feature>
<dbReference type="PANTHER" id="PTHR42718">
    <property type="entry name" value="MAJOR FACILITATOR SUPERFAMILY MULTIDRUG TRANSPORTER MFSC"/>
    <property type="match status" value="1"/>
</dbReference>
<evidence type="ECO:0000256" key="3">
    <source>
        <dbReference type="ARBA" id="ARBA00022692"/>
    </source>
</evidence>
<feature type="transmembrane region" description="Helical" evidence="6">
    <location>
        <begin position="275"/>
        <end position="296"/>
    </location>
</feature>
<keyword evidence="2" id="KW-0813">Transport</keyword>
<dbReference type="InterPro" id="IPR036259">
    <property type="entry name" value="MFS_trans_sf"/>
</dbReference>
<evidence type="ECO:0000256" key="6">
    <source>
        <dbReference type="SAM" id="Phobius"/>
    </source>
</evidence>
<dbReference type="EMBL" id="JAAOLX010000004">
    <property type="protein sequence ID" value="NHQ86490.1"/>
    <property type="molecule type" value="Genomic_DNA"/>
</dbReference>
<keyword evidence="9" id="KW-1185">Reference proteome</keyword>
<feature type="transmembrane region" description="Helical" evidence="6">
    <location>
        <begin position="59"/>
        <end position="75"/>
    </location>
</feature>
<proteinExistence type="predicted"/>
<feature type="transmembrane region" description="Helical" evidence="6">
    <location>
        <begin position="175"/>
        <end position="195"/>
    </location>
</feature>
<accession>A0ABX0KVT0</accession>
<dbReference type="InterPro" id="IPR020846">
    <property type="entry name" value="MFS_dom"/>
</dbReference>
<feature type="transmembrane region" description="Helical" evidence="6">
    <location>
        <begin position="149"/>
        <end position="169"/>
    </location>
</feature>
<keyword evidence="5 6" id="KW-0472">Membrane</keyword>
<dbReference type="Pfam" id="PF07690">
    <property type="entry name" value="MFS_1"/>
    <property type="match status" value="1"/>
</dbReference>
<dbReference type="PRINTS" id="PR01036">
    <property type="entry name" value="TCRTETB"/>
</dbReference>
<dbReference type="Proteomes" id="UP000712570">
    <property type="component" value="Unassembled WGS sequence"/>
</dbReference>
<name>A0ABX0KVT0_9NEIS</name>
<gene>
    <name evidence="8" type="ORF">HA050_10225</name>
</gene>
<feature type="transmembrane region" description="Helical" evidence="6">
    <location>
        <begin position="118"/>
        <end position="137"/>
    </location>
</feature>
<evidence type="ECO:0000256" key="1">
    <source>
        <dbReference type="ARBA" id="ARBA00004141"/>
    </source>
</evidence>
<protein>
    <submittedName>
        <fullName evidence="8">MFS transporter</fullName>
    </submittedName>
</protein>
<dbReference type="PANTHER" id="PTHR42718:SF9">
    <property type="entry name" value="MAJOR FACILITATOR SUPERFAMILY MULTIDRUG TRANSPORTER MFSC"/>
    <property type="match status" value="1"/>
</dbReference>
<feature type="transmembrane region" description="Helical" evidence="6">
    <location>
        <begin position="361"/>
        <end position="378"/>
    </location>
</feature>
<sequence length="479" mass="49234">MELILKPGLSTPQRTASARRILASLSLAILLSSLGTSIANVGLPALAQAFNATFQQVQWVVIAYLLAMATLIVSVGRLGDLTGRRRLLLAGILLFTLASILCAIAPTLYWLIAARALQGLGAAMMMSLAMAFVGEVIPKEKTGSAMGLLGSMSAVGTALGPSLGGVLIAGPGWQAIFLINIPLGILVFVLAQRYLPLDRPAAQRPRFDHLGTLSLAFTLAAYALAMTIGRGHWGLLNVVLLLAAACGIGLFVLVEKSAVSPLIRLDLLHNTAAGLAMSALVASVIMATLVVGPFYLSRAFGLSAAHIGLVLSVGPVAAALTGMPAGKITDYLGAQASTLIGLSGMVSGTFLLTLLPVSVGLAGYIAPMVIITSCYALFQTANNTAVMDKIASDQRGMISGLLNLSRNLGLITGASLMGAVFALAAGTNALNTATTEAVAQGLKITFTLASLLIVLALAIAIKDKRSNRAASAQPRTRAG</sequence>
<feature type="transmembrane region" description="Helical" evidence="6">
    <location>
        <begin position="234"/>
        <end position="254"/>
    </location>
</feature>
<evidence type="ECO:0000259" key="7">
    <source>
        <dbReference type="PROSITE" id="PS50850"/>
    </source>
</evidence>
<feature type="transmembrane region" description="Helical" evidence="6">
    <location>
        <begin position="87"/>
        <end position="112"/>
    </location>
</feature>
<feature type="transmembrane region" description="Helical" evidence="6">
    <location>
        <begin position="332"/>
        <end position="355"/>
    </location>
</feature>
<comment type="subcellular location">
    <subcellularLocation>
        <location evidence="1">Membrane</location>
        <topology evidence="1">Multi-pass membrane protein</topology>
    </subcellularLocation>
</comment>
<evidence type="ECO:0000256" key="2">
    <source>
        <dbReference type="ARBA" id="ARBA00022448"/>
    </source>
</evidence>
<dbReference type="Gene3D" id="1.20.1250.20">
    <property type="entry name" value="MFS general substrate transporter like domains"/>
    <property type="match status" value="1"/>
</dbReference>
<evidence type="ECO:0000256" key="4">
    <source>
        <dbReference type="ARBA" id="ARBA00022989"/>
    </source>
</evidence>
<reference evidence="8 9" key="1">
    <citation type="submission" date="2020-03" db="EMBL/GenBank/DDBJ databases">
        <title>Draft genome sequence of environmentally isolated violet-colored cultures.</title>
        <authorList>
            <person name="Wilson H.S."/>
        </authorList>
    </citation>
    <scope>NUCLEOTIDE SEQUENCE [LARGE SCALE GENOMIC DNA]</scope>
    <source>
        <strain evidence="8 9">HSC-16F04</strain>
    </source>
</reference>
<comment type="caution">
    <text evidence="8">The sequence shown here is derived from an EMBL/GenBank/DDBJ whole genome shotgun (WGS) entry which is preliminary data.</text>
</comment>
<dbReference type="PROSITE" id="PS50850">
    <property type="entry name" value="MFS"/>
    <property type="match status" value="1"/>
</dbReference>
<dbReference type="Gene3D" id="1.20.1720.10">
    <property type="entry name" value="Multidrug resistance protein D"/>
    <property type="match status" value="1"/>
</dbReference>
<evidence type="ECO:0000256" key="5">
    <source>
        <dbReference type="ARBA" id="ARBA00023136"/>
    </source>
</evidence>
<dbReference type="SUPFAM" id="SSF103473">
    <property type="entry name" value="MFS general substrate transporter"/>
    <property type="match status" value="1"/>
</dbReference>
<keyword evidence="3 6" id="KW-0812">Transmembrane</keyword>
<feature type="transmembrane region" description="Helical" evidence="6">
    <location>
        <begin position="207"/>
        <end position="228"/>
    </location>
</feature>
<evidence type="ECO:0000313" key="9">
    <source>
        <dbReference type="Proteomes" id="UP000712570"/>
    </source>
</evidence>
<feature type="transmembrane region" description="Helical" evidence="6">
    <location>
        <begin position="442"/>
        <end position="461"/>
    </location>
</feature>
<organism evidence="8 9">
    <name type="scientific">Iodobacter violaceini</name>
    <dbReference type="NCBI Taxonomy" id="3044271"/>
    <lineage>
        <taxon>Bacteria</taxon>
        <taxon>Pseudomonadati</taxon>
        <taxon>Pseudomonadota</taxon>
        <taxon>Betaproteobacteria</taxon>
        <taxon>Neisseriales</taxon>
        <taxon>Chitinibacteraceae</taxon>
        <taxon>Iodobacter</taxon>
    </lineage>
</organism>